<dbReference type="EMBL" id="FMYG01000001">
    <property type="protein sequence ID" value="SDB86032.1"/>
    <property type="molecule type" value="Genomic_DNA"/>
</dbReference>
<feature type="transmembrane region" description="Helical" evidence="1">
    <location>
        <begin position="174"/>
        <end position="195"/>
    </location>
</feature>
<proteinExistence type="predicted"/>
<feature type="transmembrane region" description="Helical" evidence="1">
    <location>
        <begin position="107"/>
        <end position="130"/>
    </location>
</feature>
<dbReference type="OrthoDB" id="149032at2"/>
<name>A0A1G6GVI0_9MICO</name>
<evidence type="ECO:0000313" key="2">
    <source>
        <dbReference type="EMBL" id="SDB86032.1"/>
    </source>
</evidence>
<accession>A0A1G6GVI0</accession>
<keyword evidence="1" id="KW-0472">Membrane</keyword>
<feature type="transmembrane region" description="Helical" evidence="1">
    <location>
        <begin position="21"/>
        <end position="48"/>
    </location>
</feature>
<protein>
    <submittedName>
        <fullName evidence="2">ABC-type transport system involved in multi-copper enzyme maturation, permease component</fullName>
    </submittedName>
</protein>
<dbReference type="Proteomes" id="UP000183203">
    <property type="component" value="Unassembled WGS sequence"/>
</dbReference>
<dbReference type="AlphaFoldDB" id="A0A1G6GVI0"/>
<evidence type="ECO:0000256" key="1">
    <source>
        <dbReference type="SAM" id="Phobius"/>
    </source>
</evidence>
<dbReference type="RefSeq" id="WP_058230986.1">
    <property type="nucleotide sequence ID" value="NZ_FMYG01000001.1"/>
</dbReference>
<feature type="transmembrane region" description="Helical" evidence="1">
    <location>
        <begin position="54"/>
        <end position="74"/>
    </location>
</feature>
<gene>
    <name evidence="2" type="ORF">SAMN05216418_0737</name>
</gene>
<sequence>MNLHRLRTIVGIELRQRVRSVAWYVLLGVFAVILVGLLVLSFASFSLWSGGNELFFSFVIMLVLLLVLLVSPTLSGSAVNGDRDAATLAPVQITLATTVEIVVGKFLAAWISGLAFLVVALPFLLVSTFAGELNPLVILTSLLILVIEVGIVAAIGVGLSAIVARPLFSVASTYLIVAALTIGTLLAFGLGSTALRSTQETVVRDIDVDSVPVGCNPYGPSDREGCPSPSEIGCVETTSYREVPRFDRVWWLLAANPFVILADATPPTYDEEYGSPSDLFSQIAYGVRFAQIPPEPREVVQSCGQYLSQDQPPYETPEQQIAGTTPSWFVGLLVQVVLAGGLMAWGIARTRTPAKRLPPGTRIA</sequence>
<keyword evidence="1" id="KW-1133">Transmembrane helix</keyword>
<reference evidence="2 3" key="1">
    <citation type="submission" date="2016-09" db="EMBL/GenBank/DDBJ databases">
        <authorList>
            <person name="Capua I."/>
            <person name="De Benedictis P."/>
            <person name="Joannis T."/>
            <person name="Lombin L.H."/>
            <person name="Cattoli G."/>
        </authorList>
    </citation>
    <scope>NUCLEOTIDE SEQUENCE [LARGE SCALE GENOMIC DNA]</scope>
    <source>
        <strain evidence="2 3">NIO-1002</strain>
    </source>
</reference>
<keyword evidence="1" id="KW-0812">Transmembrane</keyword>
<evidence type="ECO:0000313" key="3">
    <source>
        <dbReference type="Proteomes" id="UP000183203"/>
    </source>
</evidence>
<feature type="transmembrane region" description="Helical" evidence="1">
    <location>
        <begin position="328"/>
        <end position="348"/>
    </location>
</feature>
<dbReference type="STRING" id="993073.AS029_02470"/>
<organism evidence="2 3">
    <name type="scientific">Microbacterium enclense</name>
    <dbReference type="NCBI Taxonomy" id="993073"/>
    <lineage>
        <taxon>Bacteria</taxon>
        <taxon>Bacillati</taxon>
        <taxon>Actinomycetota</taxon>
        <taxon>Actinomycetes</taxon>
        <taxon>Micrococcales</taxon>
        <taxon>Microbacteriaceae</taxon>
        <taxon>Microbacterium</taxon>
    </lineage>
</organism>
<feature type="transmembrane region" description="Helical" evidence="1">
    <location>
        <begin position="136"/>
        <end position="162"/>
    </location>
</feature>